<evidence type="ECO:0000313" key="4">
    <source>
        <dbReference type="Proteomes" id="UP000193928"/>
    </source>
</evidence>
<dbReference type="Pfam" id="PF00934">
    <property type="entry name" value="PE"/>
    <property type="match status" value="1"/>
</dbReference>
<accession>A0A1X1VNH5</accession>
<dbReference type="RefSeq" id="WP_065137104.1">
    <property type="nucleotide sequence ID" value="NZ_JACKSU010000134.1"/>
</dbReference>
<organism evidence="3 4">
    <name type="scientific">Mycobacterium gordonae</name>
    <dbReference type="NCBI Taxonomy" id="1778"/>
    <lineage>
        <taxon>Bacteria</taxon>
        <taxon>Bacillati</taxon>
        <taxon>Actinomycetota</taxon>
        <taxon>Actinomycetes</taxon>
        <taxon>Mycobacteriales</taxon>
        <taxon>Mycobacteriaceae</taxon>
        <taxon>Mycobacterium</taxon>
    </lineage>
</organism>
<dbReference type="InterPro" id="IPR000084">
    <property type="entry name" value="PE-PGRS_N"/>
</dbReference>
<keyword evidence="1" id="KW-0472">Membrane</keyword>
<feature type="domain" description="PE" evidence="2">
    <location>
        <begin position="1"/>
        <end position="91"/>
    </location>
</feature>
<feature type="transmembrane region" description="Helical" evidence="1">
    <location>
        <begin position="118"/>
        <end position="143"/>
    </location>
</feature>
<keyword evidence="1" id="KW-1133">Transmembrane helix</keyword>
<dbReference type="OrthoDB" id="4753083at2"/>
<dbReference type="AlphaFoldDB" id="A0A1X1VNH5"/>
<comment type="caution">
    <text evidence="3">The sequence shown here is derived from an EMBL/GenBank/DDBJ whole genome shotgun (WGS) entry which is preliminary data.</text>
</comment>
<evidence type="ECO:0000256" key="1">
    <source>
        <dbReference type="SAM" id="Phobius"/>
    </source>
</evidence>
<dbReference type="InterPro" id="IPR038332">
    <property type="entry name" value="PPE_sf"/>
</dbReference>
<keyword evidence="4" id="KW-1185">Reference proteome</keyword>
<dbReference type="Gene3D" id="1.10.287.850">
    <property type="entry name" value="HP0062-like domain"/>
    <property type="match status" value="1"/>
</dbReference>
<dbReference type="SUPFAM" id="SSF140459">
    <property type="entry name" value="PE/PPE dimer-like"/>
    <property type="match status" value="1"/>
</dbReference>
<dbReference type="Proteomes" id="UP000193928">
    <property type="component" value="Unassembled WGS sequence"/>
</dbReference>
<dbReference type="EMBL" id="LQOY01000226">
    <property type="protein sequence ID" value="ORV70548.1"/>
    <property type="molecule type" value="Genomic_DNA"/>
</dbReference>
<evidence type="ECO:0000259" key="2">
    <source>
        <dbReference type="Pfam" id="PF00934"/>
    </source>
</evidence>
<gene>
    <name evidence="3" type="ORF">AWC08_05135</name>
</gene>
<proteinExistence type="predicted"/>
<keyword evidence="1" id="KW-0812">Transmembrane</keyword>
<reference evidence="3 4" key="1">
    <citation type="submission" date="2016-01" db="EMBL/GenBank/DDBJ databases">
        <title>The new phylogeny of the genus Mycobacterium.</title>
        <authorList>
            <person name="Tarcisio F."/>
            <person name="Conor M."/>
            <person name="Antonella G."/>
            <person name="Elisabetta G."/>
            <person name="Giulia F.S."/>
            <person name="Sara T."/>
            <person name="Anna F."/>
            <person name="Clotilde B."/>
            <person name="Roberto B."/>
            <person name="Veronica D.S."/>
            <person name="Fabio R."/>
            <person name="Monica P."/>
            <person name="Olivier J."/>
            <person name="Enrico T."/>
            <person name="Nicola S."/>
        </authorList>
    </citation>
    <scope>NUCLEOTIDE SEQUENCE [LARGE SCALE GENOMIC DNA]</scope>
    <source>
        <strain evidence="3 4">DSM 44160</strain>
    </source>
</reference>
<sequence>MQVAPEMLITASRALAAIGSDIRFAHHEAATPTTIIASAAGDEVSTAIADVFRSHAQDFQKLGGQVAAFHDQFTQALTGGADAYQGAEAANAAVLSPAAAVAPAADDNPWTFLVQLGALILTPPIFVALLGLASTLLATYWAATLFSQIVLGNA</sequence>
<evidence type="ECO:0000313" key="3">
    <source>
        <dbReference type="EMBL" id="ORV70548.1"/>
    </source>
</evidence>
<protein>
    <recommendedName>
        <fullName evidence="2">PE domain-containing protein</fullName>
    </recommendedName>
</protein>
<name>A0A1X1VNH5_MYCGO</name>